<evidence type="ECO:0000259" key="9">
    <source>
        <dbReference type="Pfam" id="PF02838"/>
    </source>
</evidence>
<proteinExistence type="inferred from homology"/>
<evidence type="ECO:0000256" key="3">
    <source>
        <dbReference type="ARBA" id="ARBA00012663"/>
    </source>
</evidence>
<dbReference type="InterPro" id="IPR017853">
    <property type="entry name" value="GH"/>
</dbReference>
<dbReference type="KEGG" id="srho:HH216_16475"/>
<comment type="similarity">
    <text evidence="2">Belongs to the glycosyl hydrolase 20 family.</text>
</comment>
<feature type="active site" description="Proton donor" evidence="6">
    <location>
        <position position="334"/>
    </location>
</feature>
<dbReference type="Gene3D" id="2.60.120.260">
    <property type="entry name" value="Galactose-binding domain-like"/>
    <property type="match status" value="1"/>
</dbReference>
<dbReference type="GO" id="GO:0030203">
    <property type="term" value="P:glycosaminoglycan metabolic process"/>
    <property type="evidence" value="ECO:0007669"/>
    <property type="project" value="TreeGrafter"/>
</dbReference>
<accession>A0A7L5DRH5</accession>
<keyword evidence="4 11" id="KW-0378">Hydrolase</keyword>
<dbReference type="SUPFAM" id="SSF49785">
    <property type="entry name" value="Galactose-binding domain-like"/>
    <property type="match status" value="1"/>
</dbReference>
<dbReference type="Gene3D" id="3.20.20.80">
    <property type="entry name" value="Glycosidases"/>
    <property type="match status" value="1"/>
</dbReference>
<dbReference type="InterPro" id="IPR015883">
    <property type="entry name" value="Glyco_hydro_20_cat"/>
</dbReference>
<dbReference type="GO" id="GO:0005975">
    <property type="term" value="P:carbohydrate metabolic process"/>
    <property type="evidence" value="ECO:0007669"/>
    <property type="project" value="InterPro"/>
</dbReference>
<feature type="domain" description="Glycoside hydrolase family 20 catalytic" evidence="7">
    <location>
        <begin position="151"/>
        <end position="508"/>
    </location>
</feature>
<dbReference type="GO" id="GO:0004563">
    <property type="term" value="F:beta-N-acetylhexosaminidase activity"/>
    <property type="evidence" value="ECO:0007669"/>
    <property type="project" value="UniProtKB-EC"/>
</dbReference>
<keyword evidence="12" id="KW-1185">Reference proteome</keyword>
<dbReference type="PROSITE" id="PS51257">
    <property type="entry name" value="PROKAR_LIPOPROTEIN"/>
    <property type="match status" value="1"/>
</dbReference>
<sequence>MRIIGLLVIIGFGWASCFAQPTFSDSTALIPRPVSVRPASGSFLLTRQTRLLAGKSVPAATLTMARQLLGFPLSATTSATSTASTLQLRIDSTAIPKPEGYRLLIRTTAIDLTAHDDAGLFFGLQSLRQLLELAAPMGRIRCQQIDDYPRFPYRGMQLDVSRHMFPVSFIKKYIDGLARYKLNTFHWHLTDDQGWRVEIKRYPQLQRTAAYRAQTMIGHKKELPHRFDGKRYGGFYTQDEVRAIVRYAAERHITVIPEIEMPGHALAALSAFPNLGCLKPDGSPGGPYAAATFWGIFDDVFCAGNDSTFTMLTNVLDEVIDLFPSRYIHIGGDECPKVRWQTCARCQARIRSEKLANENELQRYFIRRIEKHLNRRGRQLIGWDEILEGHNPSLRLSDSAAVMSWRGIEGGIQAMRQHHYAIMTPESHVYFDYYQSLHPDEPLAAAGYTPLRKTYSYEPLPDSLDADEARYLLGVQGNVWTEYMPTPDKAEYMVFPRLLALAETGWTPRPQRDFPDFLRRLRQQRPLLDRQNVHYDPHFDEPTDTVSVSPAGQVLYALTTTKPGAQLRYTTDGSAPTKRSTLYTQPIAVTQTSTIRSALFVNGQQQDRVISQAFTISKATGKPVTVSPQPSGAYRPASMQVLVNGRTGTTRYNTGEWVGFSGTDPDIVVDLDSLQTISQVSTHILAYRWQRMWPPKQLRISVSTDGNTYRPVYEQTQFPTNGINPVDGKFTPTQARYIRIQATGQGLIPAGEYGAGGKAWLLLDEVIVR</sequence>
<name>A0A7L5DRH5_9BACT</name>
<dbReference type="EC" id="3.2.1.52" evidence="3"/>
<evidence type="ECO:0000313" key="12">
    <source>
        <dbReference type="Proteomes" id="UP000501128"/>
    </source>
</evidence>
<dbReference type="Pfam" id="PF00754">
    <property type="entry name" value="F5_F8_type_C"/>
    <property type="match status" value="1"/>
</dbReference>
<comment type="catalytic activity">
    <reaction evidence="1">
        <text>Hydrolysis of terminal non-reducing N-acetyl-D-hexosamine residues in N-acetyl-beta-D-hexosaminides.</text>
        <dbReference type="EC" id="3.2.1.52"/>
    </reaction>
</comment>
<dbReference type="SUPFAM" id="SSF55545">
    <property type="entry name" value="beta-N-acetylhexosaminidase-like domain"/>
    <property type="match status" value="1"/>
</dbReference>
<dbReference type="EMBL" id="CP051677">
    <property type="protein sequence ID" value="QJD79833.1"/>
    <property type="molecule type" value="Genomic_DNA"/>
</dbReference>
<dbReference type="RefSeq" id="WP_169551794.1">
    <property type="nucleotide sequence ID" value="NZ_CP051677.1"/>
</dbReference>
<evidence type="ECO:0000256" key="4">
    <source>
        <dbReference type="ARBA" id="ARBA00022801"/>
    </source>
</evidence>
<protein>
    <recommendedName>
        <fullName evidence="3">beta-N-acetylhexosaminidase</fullName>
        <ecNumber evidence="3">3.2.1.52</ecNumber>
    </recommendedName>
</protein>
<dbReference type="InterPro" id="IPR008979">
    <property type="entry name" value="Galactose-bd-like_sf"/>
</dbReference>
<dbReference type="PANTHER" id="PTHR22600">
    <property type="entry name" value="BETA-HEXOSAMINIDASE"/>
    <property type="match status" value="1"/>
</dbReference>
<evidence type="ECO:0000313" key="11">
    <source>
        <dbReference type="EMBL" id="QJD79833.1"/>
    </source>
</evidence>
<keyword evidence="5" id="KW-0326">Glycosidase</keyword>
<feature type="domain" description="F5/8 type C" evidence="8">
    <location>
        <begin position="642"/>
        <end position="744"/>
    </location>
</feature>
<dbReference type="Gene3D" id="3.30.379.10">
    <property type="entry name" value="Chitobiase/beta-hexosaminidase domain 2-like"/>
    <property type="match status" value="1"/>
</dbReference>
<evidence type="ECO:0000256" key="2">
    <source>
        <dbReference type="ARBA" id="ARBA00006285"/>
    </source>
</evidence>
<dbReference type="InterPro" id="IPR059177">
    <property type="entry name" value="GH29D-like_dom"/>
</dbReference>
<dbReference type="Pfam" id="PF02838">
    <property type="entry name" value="Glyco_hydro_20b"/>
    <property type="match status" value="1"/>
</dbReference>
<evidence type="ECO:0000256" key="6">
    <source>
        <dbReference type="PIRSR" id="PIRSR625705-1"/>
    </source>
</evidence>
<dbReference type="SUPFAM" id="SSF51445">
    <property type="entry name" value="(Trans)glycosidases"/>
    <property type="match status" value="1"/>
</dbReference>
<dbReference type="InterPro" id="IPR015882">
    <property type="entry name" value="HEX_bac_N"/>
</dbReference>
<dbReference type="InterPro" id="IPR029018">
    <property type="entry name" value="Hex-like_dom2"/>
</dbReference>
<feature type="domain" description="GH29D-like beta-sandwich" evidence="10">
    <location>
        <begin position="557"/>
        <end position="610"/>
    </location>
</feature>
<dbReference type="Pfam" id="PF00728">
    <property type="entry name" value="Glyco_hydro_20"/>
    <property type="match status" value="1"/>
</dbReference>
<evidence type="ECO:0000259" key="10">
    <source>
        <dbReference type="Pfam" id="PF13290"/>
    </source>
</evidence>
<evidence type="ECO:0000259" key="7">
    <source>
        <dbReference type="Pfam" id="PF00728"/>
    </source>
</evidence>
<dbReference type="PRINTS" id="PR00738">
    <property type="entry name" value="GLHYDRLASE20"/>
</dbReference>
<evidence type="ECO:0000259" key="8">
    <source>
        <dbReference type="Pfam" id="PF00754"/>
    </source>
</evidence>
<dbReference type="InterPro" id="IPR025705">
    <property type="entry name" value="Beta_hexosaminidase_sua/sub"/>
</dbReference>
<dbReference type="Proteomes" id="UP000501128">
    <property type="component" value="Chromosome"/>
</dbReference>
<dbReference type="AlphaFoldDB" id="A0A7L5DRH5"/>
<dbReference type="Pfam" id="PF13290">
    <property type="entry name" value="CHB_HEX_C_1"/>
    <property type="match status" value="1"/>
</dbReference>
<dbReference type="PANTHER" id="PTHR22600:SF57">
    <property type="entry name" value="BETA-N-ACETYLHEXOSAMINIDASE"/>
    <property type="match status" value="1"/>
</dbReference>
<evidence type="ECO:0000256" key="5">
    <source>
        <dbReference type="ARBA" id="ARBA00023295"/>
    </source>
</evidence>
<dbReference type="CDD" id="cd06563">
    <property type="entry name" value="GH20_chitobiase-like"/>
    <property type="match status" value="1"/>
</dbReference>
<dbReference type="InterPro" id="IPR000421">
    <property type="entry name" value="FA58C"/>
</dbReference>
<reference evidence="11 12" key="1">
    <citation type="submission" date="2020-04" db="EMBL/GenBank/DDBJ databases">
        <title>Genome sequencing of novel species.</title>
        <authorList>
            <person name="Heo J."/>
            <person name="Kim S.-J."/>
            <person name="Kim J.-S."/>
            <person name="Hong S.-B."/>
            <person name="Kwon S.-W."/>
        </authorList>
    </citation>
    <scope>NUCLEOTIDE SEQUENCE [LARGE SCALE GENOMIC DNA]</scope>
    <source>
        <strain evidence="11 12">CJU-R4</strain>
    </source>
</reference>
<evidence type="ECO:0000256" key="1">
    <source>
        <dbReference type="ARBA" id="ARBA00001231"/>
    </source>
</evidence>
<feature type="domain" description="Beta-hexosaminidase bacterial type N-terminal" evidence="9">
    <location>
        <begin position="28"/>
        <end position="148"/>
    </location>
</feature>
<dbReference type="GO" id="GO:0016020">
    <property type="term" value="C:membrane"/>
    <property type="evidence" value="ECO:0007669"/>
    <property type="project" value="TreeGrafter"/>
</dbReference>
<gene>
    <name evidence="11" type="ORF">HH216_16475</name>
</gene>
<organism evidence="11 12">
    <name type="scientific">Spirosoma rhododendri</name>
    <dbReference type="NCBI Taxonomy" id="2728024"/>
    <lineage>
        <taxon>Bacteria</taxon>
        <taxon>Pseudomonadati</taxon>
        <taxon>Bacteroidota</taxon>
        <taxon>Cytophagia</taxon>
        <taxon>Cytophagales</taxon>
        <taxon>Cytophagaceae</taxon>
        <taxon>Spirosoma</taxon>
    </lineage>
</organism>